<dbReference type="InterPro" id="IPR006026">
    <property type="entry name" value="Peptidase_Metallo"/>
</dbReference>
<evidence type="ECO:0000313" key="14">
    <source>
        <dbReference type="EnsemblMetazoa" id="XP_030839987"/>
    </source>
</evidence>
<evidence type="ECO:0000256" key="4">
    <source>
        <dbReference type="ARBA" id="ARBA00022801"/>
    </source>
</evidence>
<dbReference type="GO" id="GO:0030198">
    <property type="term" value="P:extracellular matrix organization"/>
    <property type="evidence" value="ECO:0000318"/>
    <property type="project" value="GO_Central"/>
</dbReference>
<dbReference type="OrthoDB" id="406838at2759"/>
<evidence type="ECO:0000256" key="10">
    <source>
        <dbReference type="PIRSR" id="PIRSR621190-5"/>
    </source>
</evidence>
<keyword evidence="4" id="KW-0378">Hydrolase</keyword>
<dbReference type="GO" id="GO:0008270">
    <property type="term" value="F:zinc ion binding"/>
    <property type="evidence" value="ECO:0007669"/>
    <property type="project" value="InterPro"/>
</dbReference>
<keyword evidence="6" id="KW-0482">Metalloprotease</keyword>
<dbReference type="InParanoid" id="A0A7M7NSM2"/>
<dbReference type="SMART" id="SM00120">
    <property type="entry name" value="HX"/>
    <property type="match status" value="2"/>
</dbReference>
<evidence type="ECO:0000256" key="1">
    <source>
        <dbReference type="ARBA" id="ARBA00010370"/>
    </source>
</evidence>
<dbReference type="InterPro" id="IPR036375">
    <property type="entry name" value="Hemopexin-like_dom_sf"/>
</dbReference>
<dbReference type="InterPro" id="IPR021190">
    <property type="entry name" value="Pept_M10A"/>
</dbReference>
<dbReference type="SUPFAM" id="SSF47090">
    <property type="entry name" value="PGBD-like"/>
    <property type="match status" value="1"/>
</dbReference>
<evidence type="ECO:0000256" key="12">
    <source>
        <dbReference type="SAM" id="SignalP"/>
    </source>
</evidence>
<feature type="binding site" evidence="9">
    <location>
        <position position="205"/>
    </location>
    <ligand>
        <name>Ca(2+)</name>
        <dbReference type="ChEBI" id="CHEBI:29108"/>
        <label>3</label>
    </ligand>
</feature>
<dbReference type="PANTHER" id="PTHR10201:SF294">
    <property type="entry name" value="MATRIX METALLOPROTEINASE 16"/>
    <property type="match status" value="1"/>
</dbReference>
<dbReference type="GO" id="GO:0030574">
    <property type="term" value="P:collagen catabolic process"/>
    <property type="evidence" value="ECO:0000318"/>
    <property type="project" value="GO_Central"/>
</dbReference>
<evidence type="ECO:0000256" key="11">
    <source>
        <dbReference type="PROSITE-ProRule" id="PRU01011"/>
    </source>
</evidence>
<comment type="cofactor">
    <cofactor evidence="9">
        <name>Ca(2+)</name>
        <dbReference type="ChEBI" id="CHEBI:29108"/>
    </cofactor>
    <text evidence="9">Can bind about 5 Ca(2+) ions per subunit.</text>
</comment>
<feature type="binding site" evidence="9">
    <location>
        <position position="229"/>
    </location>
    <ligand>
        <name>Zn(2+)</name>
        <dbReference type="ChEBI" id="CHEBI:29105"/>
        <label>1</label>
    </ligand>
</feature>
<keyword evidence="2" id="KW-0645">Protease</keyword>
<sequence>MEGYRRSKASLRHVIVLVLCSCLMLNPAHSAPVSDNELADLRLSLPFFEKYGYLSTSNIEPGKTPGETLGSEQFQRAVSEFQRYANIDITGTITEDTRVMMIKPRCGNKDTQPNNRVRRYNVAGGNYRWNKETLTYRIVNFPTMRKASSVSEVQVRHDVRMAFKLWSDVTPLVFIEVHDDTVEVDIELKFGSRVHTSVYGDPAFDGEGGTLAHAFTPNSGWGKTNGDVHFDDDEHFTHKIYSGVNLFYTTAHEIGHALGLDHSDQRNSLMWPWDKGYIPNFRLPLDDKLGIQVVYGKNPFQVSTDPPPTTPGTTTQPPILIPPYCNTTLDAVADIRGNLMVFKDENMWRFRPNYNSEGYPDRTFPLVPVDPDIGILTEQFFRGIKQGMKAVYERQDGRIVFLKARKKWIFQGTTLYEGPVRVSPSPDGYPLTVYAALYNKDDGKTYLFKGSKVWLYDELTGQVQRSSITKKFKDLHSTVRVNSAFMFYGHKFLVDGPDYYEADVANNVANVGKRNFGVNILGCPPTTPPQSY</sequence>
<dbReference type="PROSITE" id="PS51642">
    <property type="entry name" value="HEMOPEXIN_2"/>
    <property type="match status" value="1"/>
</dbReference>
<feature type="binding site" evidence="9">
    <location>
        <position position="185"/>
    </location>
    <ligand>
        <name>Ca(2+)</name>
        <dbReference type="ChEBI" id="CHEBI:29108"/>
        <label>2</label>
    </ligand>
</feature>
<keyword evidence="5 8" id="KW-0862">Zinc</keyword>
<dbReference type="SMART" id="SM00235">
    <property type="entry name" value="ZnMc"/>
    <property type="match status" value="1"/>
</dbReference>
<dbReference type="GO" id="GO:0031012">
    <property type="term" value="C:extracellular matrix"/>
    <property type="evidence" value="ECO:0007669"/>
    <property type="project" value="InterPro"/>
</dbReference>
<feature type="repeat" description="Hemopexin" evidence="11">
    <location>
        <begin position="430"/>
        <end position="475"/>
    </location>
</feature>
<comment type="cofactor">
    <cofactor evidence="9">
        <name>Zn(2+)</name>
        <dbReference type="ChEBI" id="CHEBI:29105"/>
    </cofactor>
    <text evidence="9">Binds 2 Zn(2+) ions per subunit.</text>
</comment>
<feature type="binding site" evidence="9">
    <location>
        <position position="234"/>
    </location>
    <ligand>
        <name>Ca(2+)</name>
        <dbReference type="ChEBI" id="CHEBI:29108"/>
        <label>1</label>
    </ligand>
</feature>
<feature type="binding site" evidence="9">
    <location>
        <position position="330"/>
    </location>
    <ligand>
        <name>Ca(2+)</name>
        <dbReference type="ChEBI" id="CHEBI:29108"/>
        <label>4</label>
    </ligand>
</feature>
<feature type="binding site" evidence="8">
    <location>
        <position position="262"/>
    </location>
    <ligand>
        <name>Zn(2+)</name>
        <dbReference type="ChEBI" id="CHEBI:29105"/>
        <label>2</label>
        <note>catalytic</note>
    </ligand>
</feature>
<dbReference type="GO" id="GO:0005615">
    <property type="term" value="C:extracellular space"/>
    <property type="evidence" value="ECO:0000318"/>
    <property type="project" value="GO_Central"/>
</dbReference>
<evidence type="ECO:0000256" key="8">
    <source>
        <dbReference type="PIRSR" id="PIRSR001191-2"/>
    </source>
</evidence>
<dbReference type="PIRSF" id="PIRSF001191">
    <property type="entry name" value="Peptidase_M10A_matrix"/>
    <property type="match status" value="1"/>
</dbReference>
<dbReference type="Gene3D" id="3.40.390.10">
    <property type="entry name" value="Collagenase (Catalytic Domain)"/>
    <property type="match status" value="1"/>
</dbReference>
<evidence type="ECO:0000259" key="13">
    <source>
        <dbReference type="SMART" id="SM00235"/>
    </source>
</evidence>
<feature type="binding site" evidence="9">
    <location>
        <position position="436"/>
    </location>
    <ligand>
        <name>Ca(2+)</name>
        <dbReference type="ChEBI" id="CHEBI:29108"/>
        <label>5</label>
    </ligand>
</feature>
<organism evidence="14 15">
    <name type="scientific">Strongylocentrotus purpuratus</name>
    <name type="common">Purple sea urchin</name>
    <dbReference type="NCBI Taxonomy" id="7668"/>
    <lineage>
        <taxon>Eukaryota</taxon>
        <taxon>Metazoa</taxon>
        <taxon>Echinodermata</taxon>
        <taxon>Eleutherozoa</taxon>
        <taxon>Echinozoa</taxon>
        <taxon>Echinoidea</taxon>
        <taxon>Euechinoidea</taxon>
        <taxon>Echinacea</taxon>
        <taxon>Camarodonta</taxon>
        <taxon>Echinidea</taxon>
        <taxon>Strongylocentrotidae</taxon>
        <taxon>Strongylocentrotus</taxon>
    </lineage>
</organism>
<feature type="active site" evidence="7">
    <location>
        <position position="253"/>
    </location>
</feature>
<protein>
    <recommendedName>
        <fullName evidence="13">Peptidase metallopeptidase domain-containing protein</fullName>
    </recommendedName>
</protein>
<dbReference type="InterPro" id="IPR001818">
    <property type="entry name" value="Pept_M10_metallopeptidase"/>
</dbReference>
<feature type="chain" id="PRO_5029865034" description="Peptidase metallopeptidase domain-containing protein" evidence="12">
    <location>
        <begin position="31"/>
        <end position="532"/>
    </location>
</feature>
<reference evidence="15" key="1">
    <citation type="submission" date="2015-02" db="EMBL/GenBank/DDBJ databases">
        <title>Genome sequencing for Strongylocentrotus purpuratus.</title>
        <authorList>
            <person name="Murali S."/>
            <person name="Liu Y."/>
            <person name="Vee V."/>
            <person name="English A."/>
            <person name="Wang M."/>
            <person name="Skinner E."/>
            <person name="Han Y."/>
            <person name="Muzny D.M."/>
            <person name="Worley K.C."/>
            <person name="Gibbs R.A."/>
        </authorList>
    </citation>
    <scope>NUCLEOTIDE SEQUENCE</scope>
</reference>
<dbReference type="InterPro" id="IPR036365">
    <property type="entry name" value="PGBD-like_sf"/>
</dbReference>
<feature type="binding site" evidence="8">
    <location>
        <position position="252"/>
    </location>
    <ligand>
        <name>Zn(2+)</name>
        <dbReference type="ChEBI" id="CHEBI:29105"/>
        <label>2</label>
        <note>catalytic</note>
    </ligand>
</feature>
<dbReference type="SUPFAM" id="SSF50923">
    <property type="entry name" value="Hemopexin-like domain"/>
    <property type="match status" value="1"/>
</dbReference>
<feature type="domain" description="Peptidase metallopeptidase" evidence="13">
    <location>
        <begin position="125"/>
        <end position="297"/>
    </location>
</feature>
<feature type="binding site" evidence="9">
    <location>
        <position position="206"/>
    </location>
    <ligand>
        <name>Ca(2+)</name>
        <dbReference type="ChEBI" id="CHEBI:29108"/>
        <label>3</label>
    </ligand>
</feature>
<keyword evidence="9" id="KW-0106">Calcium</keyword>
<feature type="binding site" evidence="8">
    <location>
        <position position="256"/>
    </location>
    <ligand>
        <name>Zn(2+)</name>
        <dbReference type="ChEBI" id="CHEBI:29105"/>
        <label>2</label>
        <note>catalytic</note>
    </ligand>
</feature>
<feature type="binding site" evidence="9">
    <location>
        <position position="213"/>
    </location>
    <ligand>
        <name>Zn(2+)</name>
        <dbReference type="ChEBI" id="CHEBI:29105"/>
        <label>1</label>
    </ligand>
</feature>
<dbReference type="PRINTS" id="PR00138">
    <property type="entry name" value="MATRIXIN"/>
</dbReference>
<evidence type="ECO:0000313" key="15">
    <source>
        <dbReference type="Proteomes" id="UP000007110"/>
    </source>
</evidence>
<dbReference type="OMA" id="VNRLYCE"/>
<feature type="binding site" evidence="9">
    <location>
        <position position="270"/>
    </location>
    <ligand>
        <name>Zn(2+)</name>
        <dbReference type="ChEBI" id="CHEBI:29105"/>
        <label>2</label>
        <note>catalytic</note>
    </ligand>
</feature>
<evidence type="ECO:0000256" key="9">
    <source>
        <dbReference type="PIRSR" id="PIRSR621190-2"/>
    </source>
</evidence>
<name>A0A7M7NSM2_STRPU</name>
<dbReference type="AlphaFoldDB" id="A0A7M7NSM2"/>
<dbReference type="Proteomes" id="UP000007110">
    <property type="component" value="Unassembled WGS sequence"/>
</dbReference>
<evidence type="ECO:0000256" key="3">
    <source>
        <dbReference type="ARBA" id="ARBA00022723"/>
    </source>
</evidence>
<dbReference type="InterPro" id="IPR033739">
    <property type="entry name" value="M10A_MMP"/>
</dbReference>
<keyword evidence="3 8" id="KW-0479">Metal-binding</keyword>
<feature type="binding site" evidence="9">
    <location>
        <position position="232"/>
    </location>
    <ligand>
        <name>Ca(2+)</name>
        <dbReference type="ChEBI" id="CHEBI:29108"/>
        <label>1</label>
    </ligand>
</feature>
<dbReference type="Pfam" id="PF00045">
    <property type="entry name" value="Hemopexin"/>
    <property type="match status" value="1"/>
</dbReference>
<dbReference type="GO" id="GO:0004222">
    <property type="term" value="F:metalloendopeptidase activity"/>
    <property type="evidence" value="ECO:0000318"/>
    <property type="project" value="GO_Central"/>
</dbReference>
<feature type="binding site" evidence="9">
    <location>
        <position position="234"/>
    </location>
    <ligand>
        <name>Ca(2+)</name>
        <dbReference type="ChEBI" id="CHEBI:29108"/>
        <label>3</label>
    </ligand>
</feature>
<dbReference type="KEGG" id="spu:581157"/>
<feature type="binding site" evidence="9">
    <location>
        <position position="195"/>
    </location>
    <ligand>
        <name>Zn(2+)</name>
        <dbReference type="ChEBI" id="CHEBI:29105"/>
        <label>1</label>
    </ligand>
</feature>
<dbReference type="Pfam" id="PF00413">
    <property type="entry name" value="Peptidase_M10"/>
    <property type="match status" value="1"/>
</dbReference>
<dbReference type="InterPro" id="IPR024079">
    <property type="entry name" value="MetalloPept_cat_dom_sf"/>
</dbReference>
<dbReference type="SUPFAM" id="SSF55486">
    <property type="entry name" value="Metalloproteases ('zincins'), catalytic domain"/>
    <property type="match status" value="1"/>
</dbReference>
<feature type="binding site" evidence="9">
    <location>
        <position position="231"/>
    </location>
    <ligand>
        <name>Ca(2+)</name>
        <dbReference type="ChEBI" id="CHEBI:29108"/>
        <label>3</label>
    </ligand>
</feature>
<evidence type="ECO:0000256" key="7">
    <source>
        <dbReference type="PIRSR" id="PIRSR001191-1"/>
    </source>
</evidence>
<comment type="similarity">
    <text evidence="1">Belongs to the peptidase M10A family.</text>
</comment>
<evidence type="ECO:0000256" key="2">
    <source>
        <dbReference type="ARBA" id="ARBA00022670"/>
    </source>
</evidence>
<dbReference type="Gene3D" id="2.110.10.10">
    <property type="entry name" value="Hemopexin-like domain"/>
    <property type="match status" value="1"/>
</dbReference>
<evidence type="ECO:0000256" key="5">
    <source>
        <dbReference type="ARBA" id="ARBA00022833"/>
    </source>
</evidence>
<dbReference type="GO" id="GO:0006508">
    <property type="term" value="P:proteolysis"/>
    <property type="evidence" value="ECO:0007669"/>
    <property type="project" value="UniProtKB-KW"/>
</dbReference>
<dbReference type="CDD" id="cd04278">
    <property type="entry name" value="ZnMc_MMP"/>
    <property type="match status" value="1"/>
</dbReference>
<feature type="binding site" evidence="9">
    <location>
        <position position="227"/>
    </location>
    <ligand>
        <name>Ca(2+)</name>
        <dbReference type="ChEBI" id="CHEBI:29108"/>
        <label>2</label>
    </ligand>
</feature>
<evidence type="ECO:0000256" key="6">
    <source>
        <dbReference type="ARBA" id="ARBA00023049"/>
    </source>
</evidence>
<dbReference type="RefSeq" id="XP_030839987.1">
    <property type="nucleotide sequence ID" value="XM_030984127.1"/>
</dbReference>
<keyword evidence="12" id="KW-0732">Signal</keyword>
<keyword evidence="15" id="KW-1185">Reference proteome</keyword>
<dbReference type="InterPro" id="IPR018487">
    <property type="entry name" value="Hemopexin-like_repeat"/>
</dbReference>
<reference evidence="14" key="2">
    <citation type="submission" date="2021-01" db="UniProtKB">
        <authorList>
            <consortium name="EnsemblMetazoa"/>
        </authorList>
    </citation>
    <scope>IDENTIFICATION</scope>
</reference>
<dbReference type="PANTHER" id="PTHR10201">
    <property type="entry name" value="MATRIX METALLOPROTEINASE"/>
    <property type="match status" value="1"/>
</dbReference>
<dbReference type="EnsemblMetazoa" id="XM_030984127">
    <property type="protein sequence ID" value="XP_030839987"/>
    <property type="gene ID" value="LOC581157"/>
</dbReference>
<accession>A0A7M7NSM2</accession>
<feature type="short sequence motif" description="Cysteine switch" evidence="10">
    <location>
        <begin position="104"/>
        <end position="117"/>
    </location>
</feature>
<feature type="signal peptide" evidence="12">
    <location>
        <begin position="1"/>
        <end position="30"/>
    </location>
</feature>
<dbReference type="GeneID" id="581157"/>
<feature type="binding site" description="in inhibited form" evidence="9">
    <location>
        <position position="106"/>
    </location>
    <ligand>
        <name>Zn(2+)</name>
        <dbReference type="ChEBI" id="CHEBI:29105"/>
        <label>2</label>
        <note>catalytic</note>
    </ligand>
</feature>
<proteinExistence type="inferred from homology"/>